<evidence type="ECO:0000313" key="3">
    <source>
        <dbReference type="Proteomes" id="UP000637628"/>
    </source>
</evidence>
<dbReference type="Proteomes" id="UP000637628">
    <property type="component" value="Unassembled WGS sequence"/>
</dbReference>
<keyword evidence="3" id="KW-1185">Reference proteome</keyword>
<gene>
    <name evidence="2" type="ORF">Adu01nite_90940</name>
</gene>
<accession>A0ABQ3ZD50</accession>
<reference evidence="2 3" key="1">
    <citation type="submission" date="2021-01" db="EMBL/GenBank/DDBJ databases">
        <title>Whole genome shotgun sequence of Actinoplanes durhamensis NBRC 14914.</title>
        <authorList>
            <person name="Komaki H."/>
            <person name="Tamura T."/>
        </authorList>
    </citation>
    <scope>NUCLEOTIDE SEQUENCE [LARGE SCALE GENOMIC DNA]</scope>
    <source>
        <strain evidence="2 3">NBRC 14914</strain>
    </source>
</reference>
<feature type="region of interest" description="Disordered" evidence="1">
    <location>
        <begin position="1"/>
        <end position="36"/>
    </location>
</feature>
<comment type="caution">
    <text evidence="2">The sequence shown here is derived from an EMBL/GenBank/DDBJ whole genome shotgun (WGS) entry which is preliminary data.</text>
</comment>
<protein>
    <recommendedName>
        <fullName evidence="4">CBM6 domain-containing protein</fullName>
    </recommendedName>
</protein>
<name>A0ABQ3ZD50_9ACTN</name>
<proteinExistence type="predicted"/>
<dbReference type="Gene3D" id="2.60.120.260">
    <property type="entry name" value="Galactose-binding domain-like"/>
    <property type="match status" value="1"/>
</dbReference>
<dbReference type="EMBL" id="BOML01000088">
    <property type="protein sequence ID" value="GIE07744.1"/>
    <property type="molecule type" value="Genomic_DNA"/>
</dbReference>
<evidence type="ECO:0000256" key="1">
    <source>
        <dbReference type="SAM" id="MobiDB-lite"/>
    </source>
</evidence>
<evidence type="ECO:0000313" key="2">
    <source>
        <dbReference type="EMBL" id="GIE07744.1"/>
    </source>
</evidence>
<sequence>MIMYISHTPVRNDSGSPREALAVQSGGRDAGSAGGAQDGSAIVTNANGGANGSSFSLRIGTTAAFSGGVRQQITVPAGTYQLAVSTKTTGTVSAAQVTVTDAGGAVRTLTVPAGSAWTVRRPAAFTLAAGTATVAVQAAGTDGYLYVDGLSLVRAS</sequence>
<evidence type="ECO:0008006" key="4">
    <source>
        <dbReference type="Google" id="ProtNLM"/>
    </source>
</evidence>
<organism evidence="2 3">
    <name type="scientific">Paractinoplanes durhamensis</name>
    <dbReference type="NCBI Taxonomy" id="113563"/>
    <lineage>
        <taxon>Bacteria</taxon>
        <taxon>Bacillati</taxon>
        <taxon>Actinomycetota</taxon>
        <taxon>Actinomycetes</taxon>
        <taxon>Micromonosporales</taxon>
        <taxon>Micromonosporaceae</taxon>
        <taxon>Paractinoplanes</taxon>
    </lineage>
</organism>